<dbReference type="InterPro" id="IPR049050">
    <property type="entry name" value="nSTAND3"/>
</dbReference>
<accession>A0ABD0JBR1</accession>
<feature type="non-terminal residue" evidence="2">
    <location>
        <position position="1"/>
    </location>
</feature>
<dbReference type="Proteomes" id="UP001519460">
    <property type="component" value="Unassembled WGS sequence"/>
</dbReference>
<evidence type="ECO:0000313" key="3">
    <source>
        <dbReference type="Proteomes" id="UP001519460"/>
    </source>
</evidence>
<proteinExistence type="predicted"/>
<keyword evidence="3" id="KW-1185">Reference proteome</keyword>
<gene>
    <name evidence="2" type="ORF">BaRGS_00036319</name>
</gene>
<reference evidence="2 3" key="1">
    <citation type="journal article" date="2023" name="Sci. Data">
        <title>Genome assembly of the Korean intertidal mud-creeper Batillaria attramentaria.</title>
        <authorList>
            <person name="Patra A.K."/>
            <person name="Ho P.T."/>
            <person name="Jun S."/>
            <person name="Lee S.J."/>
            <person name="Kim Y."/>
            <person name="Won Y.J."/>
        </authorList>
    </citation>
    <scope>NUCLEOTIDE SEQUENCE [LARGE SCALE GENOMIC DNA]</scope>
    <source>
        <strain evidence="2">Wonlab-2016</strain>
    </source>
</reference>
<dbReference type="Pfam" id="PF20720">
    <property type="entry name" value="nSTAND3"/>
    <property type="match status" value="1"/>
</dbReference>
<evidence type="ECO:0000259" key="1">
    <source>
        <dbReference type="Pfam" id="PF20720"/>
    </source>
</evidence>
<evidence type="ECO:0000313" key="2">
    <source>
        <dbReference type="EMBL" id="KAK7469649.1"/>
    </source>
</evidence>
<comment type="caution">
    <text evidence="2">The sequence shown here is derived from an EMBL/GenBank/DDBJ whole genome shotgun (WGS) entry which is preliminary data.</text>
</comment>
<organism evidence="2 3">
    <name type="scientific">Batillaria attramentaria</name>
    <dbReference type="NCBI Taxonomy" id="370345"/>
    <lineage>
        <taxon>Eukaryota</taxon>
        <taxon>Metazoa</taxon>
        <taxon>Spiralia</taxon>
        <taxon>Lophotrochozoa</taxon>
        <taxon>Mollusca</taxon>
        <taxon>Gastropoda</taxon>
        <taxon>Caenogastropoda</taxon>
        <taxon>Sorbeoconcha</taxon>
        <taxon>Cerithioidea</taxon>
        <taxon>Batillariidae</taxon>
        <taxon>Batillaria</taxon>
    </lineage>
</organism>
<dbReference type="AlphaFoldDB" id="A0ABD0JBR1"/>
<dbReference type="EMBL" id="JACVVK020000509">
    <property type="protein sequence ID" value="KAK7469649.1"/>
    <property type="molecule type" value="Genomic_DNA"/>
</dbReference>
<feature type="domain" description="Novel STAND NTPase 3" evidence="1">
    <location>
        <begin position="127"/>
        <end position="221"/>
    </location>
</feature>
<sequence length="245" mass="28074">GVTMKGQMNIGAKVKNVYKRPINIINNYYVKEFPQQNPSMVTRENEEGPSSPKMRRIHTSVSQMNQNTLVSRPPNTQSQTIENREYRDQSSMLYRATSTRSQIIDDPQYRELRETSSQETKGREKVYSEVEALRQCVRVMEKDGMILITGPSQSRDALGRALLNHYSRQGFVPLVIHDAEQKQFVSSGRKRHIFLLEDILGDGELDENLCEEWSDVFADIPKSFPKFRSLLVVSLSADVNTLCRA</sequence>
<protein>
    <recommendedName>
        <fullName evidence="1">Novel STAND NTPase 3 domain-containing protein</fullName>
    </recommendedName>
</protein>
<name>A0ABD0JBR1_9CAEN</name>